<dbReference type="NCBIfam" id="TIGR01392">
    <property type="entry name" value="homoserO_Ac_trn"/>
    <property type="match status" value="1"/>
</dbReference>
<accession>A0ABN9U5I2</accession>
<reference evidence="4" key="1">
    <citation type="submission" date="2023-10" db="EMBL/GenBank/DDBJ databases">
        <authorList>
            <person name="Chen Y."/>
            <person name="Shah S."/>
            <person name="Dougan E. K."/>
            <person name="Thang M."/>
            <person name="Chan C."/>
        </authorList>
    </citation>
    <scope>NUCLEOTIDE SEQUENCE [LARGE SCALE GENOMIC DNA]</scope>
</reference>
<dbReference type="Pfam" id="PF00561">
    <property type="entry name" value="Abhydrolase_1"/>
    <property type="match status" value="1"/>
</dbReference>
<dbReference type="HAMAP" id="MF_00296">
    <property type="entry name" value="MetX_acyltransf"/>
    <property type="match status" value="1"/>
</dbReference>
<protein>
    <recommendedName>
        <fullName evidence="3">AB hydrolase-1 domain-containing protein</fullName>
    </recommendedName>
</protein>
<evidence type="ECO:0000256" key="2">
    <source>
        <dbReference type="ARBA" id="ARBA00022679"/>
    </source>
</evidence>
<evidence type="ECO:0000313" key="4">
    <source>
        <dbReference type="EMBL" id="CAK0853464.1"/>
    </source>
</evidence>
<dbReference type="PANTHER" id="PTHR32268:SF11">
    <property type="entry name" value="HOMOSERINE O-ACETYLTRANSFERASE"/>
    <property type="match status" value="1"/>
</dbReference>
<name>A0ABN9U5I2_9DINO</name>
<comment type="caution">
    <text evidence="4">The sequence shown here is derived from an EMBL/GenBank/DDBJ whole genome shotgun (WGS) entry which is preliminary data.</text>
</comment>
<dbReference type="SUPFAM" id="SSF53474">
    <property type="entry name" value="alpha/beta-Hydrolases"/>
    <property type="match status" value="1"/>
</dbReference>
<dbReference type="Gene3D" id="3.40.50.1820">
    <property type="entry name" value="alpha/beta hydrolase"/>
    <property type="match status" value="1"/>
</dbReference>
<dbReference type="InterPro" id="IPR008220">
    <property type="entry name" value="HAT_MetX-like"/>
</dbReference>
<evidence type="ECO:0000256" key="1">
    <source>
        <dbReference type="ARBA" id="ARBA00006886"/>
    </source>
</evidence>
<dbReference type="PANTHER" id="PTHR32268">
    <property type="entry name" value="HOMOSERINE O-ACETYLTRANSFERASE"/>
    <property type="match status" value="1"/>
</dbReference>
<proteinExistence type="inferred from homology"/>
<comment type="similarity">
    <text evidence="1">Belongs to the AB hydrolase superfamily. MetX family.</text>
</comment>
<dbReference type="Proteomes" id="UP001189429">
    <property type="component" value="Unassembled WGS sequence"/>
</dbReference>
<keyword evidence="2" id="KW-0808">Transferase</keyword>
<keyword evidence="5" id="KW-1185">Reference proteome</keyword>
<dbReference type="InterPro" id="IPR000073">
    <property type="entry name" value="AB_hydrolase_1"/>
</dbReference>
<evidence type="ECO:0000313" key="5">
    <source>
        <dbReference type="Proteomes" id="UP001189429"/>
    </source>
</evidence>
<dbReference type="EMBL" id="CAUYUJ010015396">
    <property type="protein sequence ID" value="CAK0853464.1"/>
    <property type="molecule type" value="Genomic_DNA"/>
</dbReference>
<dbReference type="InterPro" id="IPR029058">
    <property type="entry name" value="AB_hydrolase_fold"/>
</dbReference>
<sequence>MFATASSIPSSCHLAHADAVPAPAAPHHVPCLSGFPHVQEARPNVFVRARRCLGSSVPGADRAVCRHRPLRRHLTLTVGDLRDSSYEVLQSLSAAYGDEGRVWRDEQRWKHCGRSRLQDGLRTDSLEGRVALPDLGLSEREPRQRYRGLPCLDWQRQRGVLVEQVARTVQGPDGYPRPSLDLAKPYRAIPTKRLLSSIVPIWWTVWHECPRKPRSFVSLLQAIDTSKYFVFCANVLGSCYGSSGPASTNPETGRRYGMSFPPVTIRDMVRLMEEVLLQLDVRGVAVAIGGSMGGMQALEFALEPRHLRARAVVSLSSSGRHQPWQIGISECQRQAIFADPLWQDGAYDPEHPPRRGLEVARMMAMVTYRTHPGYWTKFGRGRARKGSGPEAPDVYDVEGYLIHQGQSFHKRGFDAASYVTLTRAMDSHDVARGRGDYTEVLGGITVPVLVVSISSDVLYPVSEQLELAQLIPGGQHHLIQSDEGHDGFLLEHVQVGTLVRGFLGTLECEGVVTTLVQQSKL</sequence>
<gene>
    <name evidence="4" type="ORF">PCOR1329_LOCUS44929</name>
</gene>
<evidence type="ECO:0000259" key="3">
    <source>
        <dbReference type="Pfam" id="PF00561"/>
    </source>
</evidence>
<feature type="domain" description="AB hydrolase-1" evidence="3">
    <location>
        <begin position="216"/>
        <end position="490"/>
    </location>
</feature>
<organism evidence="4 5">
    <name type="scientific">Prorocentrum cordatum</name>
    <dbReference type="NCBI Taxonomy" id="2364126"/>
    <lineage>
        <taxon>Eukaryota</taxon>
        <taxon>Sar</taxon>
        <taxon>Alveolata</taxon>
        <taxon>Dinophyceae</taxon>
        <taxon>Prorocentrales</taxon>
        <taxon>Prorocentraceae</taxon>
        <taxon>Prorocentrum</taxon>
    </lineage>
</organism>